<comment type="caution">
    <text evidence="3">The sequence shown here is derived from an EMBL/GenBank/DDBJ whole genome shotgun (WGS) entry which is preliminary data.</text>
</comment>
<feature type="region of interest" description="Disordered" evidence="2">
    <location>
        <begin position="294"/>
        <end position="334"/>
    </location>
</feature>
<sequence length="1929" mass="209876">MSPHRQLAMLSIPPGPSQAPLYSPVMQTAIHQGFPPAFPPPSLLQTPMQPSFFPPPPGIPPRPLHPGHRSQASVALAAAGIYPPPGIPVTPLAQSQFPPAAFGPPQFPPPFQPRSRRQPSLSTGGPPKAQLGGAGKNYRPPSPNAVALENAAAQNQKSKKTVVNLPRESVPGVDGEPSTRTSFARTPIPLHLVPPQPSILSPDVISAVIHPPDSLRAAMPAMIDVFLPGKSAWEDVRKKFIEEKLEKLGVEKGSGGHSTIPHIHAPHARAASISSPADPALLYFKLNKLQQAQNSHSHSASVSPQPSLLSSNNPMSPSPILHPPPHGPASSATLRHGHSLSLAAAPFVPSRPYMAFNANMPYNPFGSNPSLPPDSIRSPDTRSDPGAPTDQSLAPPPMPVRADSRPDFVRGFGLDVPDETEEELEQEEAEQDDQSILEGHEEERVLAEASHIALAGTDDTMDMELDVDEADAEVGSITTAAQSRVHSRHVSRLSATLSLLSVDSHVSDTELRAAGNVQGEREGDLEDDGVGEWTGSEDLRTTAETTEDEESIGEWSNPSDEERARQARHRRRLMRRAHHQQQQELNQTPRRIPNFPHPPIDSLPLTSLLSNSRRNVEEDMISNPSDDGVEHFPVLSFPTSSRPPSSRLPLHDPTISHSRTSSNNLISTPFQIPMPIPIQAPVPQRTDVLNPHAKPFVFASANRRSGSFSQLMRGPQIQLQPQHQHQHQPHIPQPPPVFGLGHARGASFGKPLNAGAAEFRPGSFTFTPPPNVPKFPLPQPPTALPALPSPPPLTNVDVGSMRTQQGREKRQRRGSVSSVAASEASDDGKGLMTSFKFPQESPSHKSVPPSPPQRQGTPAARPLALPDLGGITIGVTREPVLYVETPESEGLDGEADEEGDGDADGEGEESVDEEHELPIPLSMKARRAPIPLDFKHPVSTNTVPAGLFKALANGSGNNGSVSVNNTSATAEIQERPHHIVRSRLSSRENFEHVSRPSLDDLYVPAISQNVSRGRLITDPVRWDPPALLQEPPQSARDRRASLPAMTSARSSFSDTSVHPPNISHRLELQHYEERLEALLESKLDAFRKEVRTLRLETNANGGAGSASTEAAINEVVSLFRTQLQESAARGLDDSQVDARGELDFQLVKDIVEQGHAEARAVIQQDLDRILRRVEALQSAEVTPITGSNPAAMLEEYHARTRNTVVGAVAPITARLEALERTRMHTPLSLPQVAAVDHEALVHELRTVLVPHISAMRAEPIDYELLTEQLSQAVKPHISQLIDLASDKRETAGLIVDRLIPVLPKIYPPAGNPIDLPAIVAQVTAEVRRIVAALDAHEIKEQVSDLVVERLSSRMAVRDRVLEGLSSKLVDGLDNILEPVNDVAARVLEVSKGQEALSVQTRDLASFNNEAMALLSGLSGQLSSTTEPLRAMLTDVVSTGSTFDKEGLASSEDLLRIGSTVETLSTGQQALQDKTAELLELHQTVLSRLTELPDSLAAVIKAAQLAQSELLARTETREKDFENVVKEHLSSVESERDLLRAKVDEIQAVMLLRATDAATAQARATELEEALSRSLARLKTSDVTIESQQERLLELEKLNRELTSEKQVLITKVHSLETQAGFASRDKEVAVEVLTALRTEHDALLTQQTHWEDLRRTTEQLEHLSALVMQAQTSEPELKDLRRARDRSKVLEGEHAALQRRCKEQEMRATSSDRAASTVRASLAQAQQRAAEWEDRANEHEGALAEERAYREAAEERVAHLAEEHALMKVQLEEKDAEERLVKDRENKLRDQVAALEARVAQLQQQVSNQSAAPWATSTNMAASIRTSTSSTVSSTVSPPPRPDSRASTIYPSRTATPTASRTNTPPTSVWDSIHAPGVSAAPSGWKQPAPVPRKRFPIQQDWGRQSRVASPTPSVVSVAPTLGRDGWYE</sequence>
<feature type="region of interest" description="Disordered" evidence="2">
    <location>
        <begin position="886"/>
        <end position="916"/>
    </location>
</feature>
<feature type="region of interest" description="Disordered" evidence="2">
    <location>
        <begin position="1023"/>
        <end position="1042"/>
    </location>
</feature>
<evidence type="ECO:0000256" key="1">
    <source>
        <dbReference type="SAM" id="Coils"/>
    </source>
</evidence>
<proteinExistence type="predicted"/>
<feature type="compositionally biased region" description="Polar residues" evidence="2">
    <location>
        <begin position="1845"/>
        <end position="1870"/>
    </location>
</feature>
<feature type="compositionally biased region" description="Pro residues" evidence="2">
    <location>
        <begin position="316"/>
        <end position="327"/>
    </location>
</feature>
<feature type="compositionally biased region" description="Pro residues" evidence="2">
    <location>
        <begin position="767"/>
        <end position="793"/>
    </location>
</feature>
<feature type="coiled-coil region" evidence="1">
    <location>
        <begin position="1061"/>
        <end position="1096"/>
    </location>
</feature>
<feature type="compositionally biased region" description="Low complexity" evidence="2">
    <location>
        <begin position="635"/>
        <end position="648"/>
    </location>
</feature>
<feature type="region of interest" description="Disordered" evidence="2">
    <location>
        <begin position="759"/>
        <end position="865"/>
    </location>
</feature>
<feature type="compositionally biased region" description="Acidic residues" evidence="2">
    <location>
        <begin position="886"/>
        <end position="915"/>
    </location>
</feature>
<evidence type="ECO:0000313" key="4">
    <source>
        <dbReference type="Proteomes" id="UP000759537"/>
    </source>
</evidence>
<feature type="compositionally biased region" description="Pro residues" evidence="2">
    <location>
        <begin position="101"/>
        <end position="112"/>
    </location>
</feature>
<feature type="region of interest" description="Disordered" evidence="2">
    <location>
        <begin position="366"/>
        <end position="434"/>
    </location>
</feature>
<dbReference type="PANTHER" id="PTHR23159:SF60">
    <property type="entry name" value="SPINDLE ASSEMBLY ABNORMAL PROTEIN 4"/>
    <property type="match status" value="1"/>
</dbReference>
<feature type="region of interest" description="Disordered" evidence="2">
    <location>
        <begin position="513"/>
        <end position="606"/>
    </location>
</feature>
<name>A0A9P5MQM0_9AGAM</name>
<dbReference type="PANTHER" id="PTHR23159">
    <property type="entry name" value="CENTROSOMAL PROTEIN 2"/>
    <property type="match status" value="1"/>
</dbReference>
<feature type="coiled-coil region" evidence="1">
    <location>
        <begin position="1528"/>
        <end position="1618"/>
    </location>
</feature>
<feature type="region of interest" description="Disordered" evidence="2">
    <location>
        <begin position="1823"/>
        <end position="1929"/>
    </location>
</feature>
<accession>A0A9P5MQM0</accession>
<feature type="compositionally biased region" description="Low complexity" evidence="2">
    <location>
        <begin position="1825"/>
        <end position="1836"/>
    </location>
</feature>
<protein>
    <submittedName>
        <fullName evidence="3">Uncharacterized protein</fullName>
    </submittedName>
</protein>
<feature type="coiled-coil region" evidence="1">
    <location>
        <begin position="1680"/>
        <end position="1812"/>
    </location>
</feature>
<gene>
    <name evidence="3" type="ORF">DFH94DRAFT_296772</name>
</gene>
<feature type="region of interest" description="Disordered" evidence="2">
    <location>
        <begin position="618"/>
        <end position="660"/>
    </location>
</feature>
<evidence type="ECO:0000256" key="2">
    <source>
        <dbReference type="SAM" id="MobiDB-lite"/>
    </source>
</evidence>
<feature type="compositionally biased region" description="Low complexity" evidence="2">
    <location>
        <begin position="294"/>
        <end position="315"/>
    </location>
</feature>
<reference evidence="3" key="1">
    <citation type="submission" date="2019-10" db="EMBL/GenBank/DDBJ databases">
        <authorList>
            <consortium name="DOE Joint Genome Institute"/>
            <person name="Kuo A."/>
            <person name="Miyauchi S."/>
            <person name="Kiss E."/>
            <person name="Drula E."/>
            <person name="Kohler A."/>
            <person name="Sanchez-Garcia M."/>
            <person name="Andreopoulos B."/>
            <person name="Barry K.W."/>
            <person name="Bonito G."/>
            <person name="Buee M."/>
            <person name="Carver A."/>
            <person name="Chen C."/>
            <person name="Cichocki N."/>
            <person name="Clum A."/>
            <person name="Culley D."/>
            <person name="Crous P.W."/>
            <person name="Fauchery L."/>
            <person name="Girlanda M."/>
            <person name="Hayes R."/>
            <person name="Keri Z."/>
            <person name="LaButti K."/>
            <person name="Lipzen A."/>
            <person name="Lombard V."/>
            <person name="Magnuson J."/>
            <person name="Maillard F."/>
            <person name="Morin E."/>
            <person name="Murat C."/>
            <person name="Nolan M."/>
            <person name="Ohm R."/>
            <person name="Pangilinan J."/>
            <person name="Pereira M."/>
            <person name="Perotto S."/>
            <person name="Peter M."/>
            <person name="Riley R."/>
            <person name="Sitrit Y."/>
            <person name="Stielow B."/>
            <person name="Szollosi G."/>
            <person name="Zifcakova L."/>
            <person name="Stursova M."/>
            <person name="Spatafora J.W."/>
            <person name="Tedersoo L."/>
            <person name="Vaario L.-M."/>
            <person name="Yamada A."/>
            <person name="Yan M."/>
            <person name="Wang P."/>
            <person name="Xu J."/>
            <person name="Bruns T."/>
            <person name="Baldrian P."/>
            <person name="Vilgalys R."/>
            <person name="Henrissat B."/>
            <person name="Grigoriev I.V."/>
            <person name="Hibbett D."/>
            <person name="Nagy L.G."/>
            <person name="Martin F.M."/>
        </authorList>
    </citation>
    <scope>NUCLEOTIDE SEQUENCE</scope>
    <source>
        <strain evidence="3">Prilba</strain>
    </source>
</reference>
<keyword evidence="4" id="KW-1185">Reference proteome</keyword>
<keyword evidence="1" id="KW-0175">Coiled coil</keyword>
<feature type="compositionally biased region" description="Acidic residues" evidence="2">
    <location>
        <begin position="416"/>
        <end position="434"/>
    </location>
</feature>
<feature type="compositionally biased region" description="Low complexity" evidence="2">
    <location>
        <begin position="1908"/>
        <end position="1921"/>
    </location>
</feature>
<feature type="compositionally biased region" description="Basic residues" evidence="2">
    <location>
        <begin position="566"/>
        <end position="579"/>
    </location>
</feature>
<organism evidence="3 4">
    <name type="scientific">Russula ochroleuca</name>
    <dbReference type="NCBI Taxonomy" id="152965"/>
    <lineage>
        <taxon>Eukaryota</taxon>
        <taxon>Fungi</taxon>
        <taxon>Dikarya</taxon>
        <taxon>Basidiomycota</taxon>
        <taxon>Agaricomycotina</taxon>
        <taxon>Agaricomycetes</taxon>
        <taxon>Russulales</taxon>
        <taxon>Russulaceae</taxon>
        <taxon>Russula</taxon>
    </lineage>
</organism>
<dbReference type="OrthoDB" id="3357224at2759"/>
<feature type="region of interest" description="Disordered" evidence="2">
    <location>
        <begin position="90"/>
        <end position="182"/>
    </location>
</feature>
<reference evidence="3" key="2">
    <citation type="journal article" date="2020" name="Nat. Commun.">
        <title>Large-scale genome sequencing of mycorrhizal fungi provides insights into the early evolution of symbiotic traits.</title>
        <authorList>
            <person name="Miyauchi S."/>
            <person name="Kiss E."/>
            <person name="Kuo A."/>
            <person name="Drula E."/>
            <person name="Kohler A."/>
            <person name="Sanchez-Garcia M."/>
            <person name="Morin E."/>
            <person name="Andreopoulos B."/>
            <person name="Barry K.W."/>
            <person name="Bonito G."/>
            <person name="Buee M."/>
            <person name="Carver A."/>
            <person name="Chen C."/>
            <person name="Cichocki N."/>
            <person name="Clum A."/>
            <person name="Culley D."/>
            <person name="Crous P.W."/>
            <person name="Fauchery L."/>
            <person name="Girlanda M."/>
            <person name="Hayes R.D."/>
            <person name="Keri Z."/>
            <person name="LaButti K."/>
            <person name="Lipzen A."/>
            <person name="Lombard V."/>
            <person name="Magnuson J."/>
            <person name="Maillard F."/>
            <person name="Murat C."/>
            <person name="Nolan M."/>
            <person name="Ohm R.A."/>
            <person name="Pangilinan J."/>
            <person name="Pereira M.F."/>
            <person name="Perotto S."/>
            <person name="Peter M."/>
            <person name="Pfister S."/>
            <person name="Riley R."/>
            <person name="Sitrit Y."/>
            <person name="Stielow J.B."/>
            <person name="Szollosi G."/>
            <person name="Zifcakova L."/>
            <person name="Stursova M."/>
            <person name="Spatafora J.W."/>
            <person name="Tedersoo L."/>
            <person name="Vaario L.M."/>
            <person name="Yamada A."/>
            <person name="Yan M."/>
            <person name="Wang P."/>
            <person name="Xu J."/>
            <person name="Bruns T."/>
            <person name="Baldrian P."/>
            <person name="Vilgalys R."/>
            <person name="Dunand C."/>
            <person name="Henrissat B."/>
            <person name="Grigoriev I.V."/>
            <person name="Hibbett D."/>
            <person name="Nagy L.G."/>
            <person name="Martin F.M."/>
        </authorList>
    </citation>
    <scope>NUCLEOTIDE SEQUENCE</scope>
    <source>
        <strain evidence="3">Prilba</strain>
    </source>
</reference>
<dbReference type="Proteomes" id="UP000759537">
    <property type="component" value="Unassembled WGS sequence"/>
</dbReference>
<dbReference type="EMBL" id="WHVB01000036">
    <property type="protein sequence ID" value="KAF8467483.1"/>
    <property type="molecule type" value="Genomic_DNA"/>
</dbReference>
<evidence type="ECO:0000313" key="3">
    <source>
        <dbReference type="EMBL" id="KAF8467483.1"/>
    </source>
</evidence>